<evidence type="ECO:0000256" key="1">
    <source>
        <dbReference type="ARBA" id="ARBA00004196"/>
    </source>
</evidence>
<dbReference type="RefSeq" id="WP_181320650.1">
    <property type="nucleotide sequence ID" value="NZ_PYAX01000016.1"/>
</dbReference>
<dbReference type="PROSITE" id="PS51257">
    <property type="entry name" value="PROKAR_LIPOPROTEIN"/>
    <property type="match status" value="1"/>
</dbReference>
<dbReference type="CDD" id="cd13585">
    <property type="entry name" value="PBP2_TMBP_like"/>
    <property type="match status" value="1"/>
</dbReference>
<organism evidence="6 7">
    <name type="scientific">Saccharothrix carnea</name>
    <dbReference type="NCBI Taxonomy" id="1280637"/>
    <lineage>
        <taxon>Bacteria</taxon>
        <taxon>Bacillati</taxon>
        <taxon>Actinomycetota</taxon>
        <taxon>Actinomycetes</taxon>
        <taxon>Pseudonocardiales</taxon>
        <taxon>Pseudonocardiaceae</taxon>
        <taxon>Saccharothrix</taxon>
    </lineage>
</organism>
<comment type="subcellular location">
    <subcellularLocation>
        <location evidence="1">Cell envelope</location>
    </subcellularLocation>
</comment>
<dbReference type="Proteomes" id="UP000241118">
    <property type="component" value="Unassembled WGS sequence"/>
</dbReference>
<keyword evidence="7" id="KW-1185">Reference proteome</keyword>
<dbReference type="PANTHER" id="PTHR43649">
    <property type="entry name" value="ARABINOSE-BINDING PROTEIN-RELATED"/>
    <property type="match status" value="1"/>
</dbReference>
<sequence length="448" mass="48252">MHNKLSKLAALAVAVPLALVGCAGAPGGGSGSDEITYWLWDANQLPAYQACATDFEKANPDTKVKVEQFGWADYWNKLTTDLVAGTAPDVFTNHLNYFATYAAKNQLLPLDEFVTRDGVPTDVYPQGLADLWTTQDGKRYGLPKDFDTVALFYNKEMLADAGVAEADLANLTWNPQDGGTYEKLIAHLTVDANGKRGDEPGFDKTKVAVHGLGLDENNGAGVGQQMWSMYALSTGWTYTDENPWGSHFNYDDPRFQRTMAWFRGLMDKGYLPSLATARSGTSVNDGFGAGKYALSTNGSWMINSYFGYDGVEVGVAPTPTGPSGKRATIFNGLADSIYTGTDNREGAWKWVKHLASAECQKTVGEQAVVFPALPEALAVAKEKFAAKGVDITAFTQPVDEGATHLYPITDHAPEIAAVMGPAIDAVLTSQADPASLTQANEQVNALFR</sequence>
<name>A0A2P8I0H9_SACCR</name>
<dbReference type="Gene3D" id="3.40.190.10">
    <property type="entry name" value="Periplasmic binding protein-like II"/>
    <property type="match status" value="1"/>
</dbReference>
<evidence type="ECO:0000256" key="2">
    <source>
        <dbReference type="ARBA" id="ARBA00008520"/>
    </source>
</evidence>
<dbReference type="PANTHER" id="PTHR43649:SF31">
    <property type="entry name" value="SN-GLYCEROL-3-PHOSPHATE-BINDING PERIPLASMIC PROTEIN UGPB"/>
    <property type="match status" value="1"/>
</dbReference>
<dbReference type="AlphaFoldDB" id="A0A2P8I0H9"/>
<dbReference type="SUPFAM" id="SSF53850">
    <property type="entry name" value="Periplasmic binding protein-like II"/>
    <property type="match status" value="1"/>
</dbReference>
<feature type="signal peptide" evidence="5">
    <location>
        <begin position="1"/>
        <end position="25"/>
    </location>
</feature>
<keyword evidence="3" id="KW-0813">Transport</keyword>
<dbReference type="InterPro" id="IPR006059">
    <property type="entry name" value="SBP"/>
</dbReference>
<dbReference type="Pfam" id="PF13416">
    <property type="entry name" value="SBP_bac_8"/>
    <property type="match status" value="1"/>
</dbReference>
<accession>A0A2P8I0H9</accession>
<feature type="chain" id="PRO_5015197564" evidence="5">
    <location>
        <begin position="26"/>
        <end position="448"/>
    </location>
</feature>
<evidence type="ECO:0000256" key="3">
    <source>
        <dbReference type="ARBA" id="ARBA00022448"/>
    </source>
</evidence>
<gene>
    <name evidence="6" type="ORF">B0I31_11646</name>
</gene>
<evidence type="ECO:0000256" key="5">
    <source>
        <dbReference type="SAM" id="SignalP"/>
    </source>
</evidence>
<protein>
    <submittedName>
        <fullName evidence="6">Carbohydrate ABC transporter substrate-binding protein (CUT1 family)</fullName>
    </submittedName>
</protein>
<comment type="caution">
    <text evidence="6">The sequence shown here is derived from an EMBL/GenBank/DDBJ whole genome shotgun (WGS) entry which is preliminary data.</text>
</comment>
<comment type="similarity">
    <text evidence="2">Belongs to the bacterial solute-binding protein 1 family.</text>
</comment>
<evidence type="ECO:0000256" key="4">
    <source>
        <dbReference type="ARBA" id="ARBA00022729"/>
    </source>
</evidence>
<evidence type="ECO:0000313" key="6">
    <source>
        <dbReference type="EMBL" id="PSL51970.1"/>
    </source>
</evidence>
<evidence type="ECO:0000313" key="7">
    <source>
        <dbReference type="Proteomes" id="UP000241118"/>
    </source>
</evidence>
<reference evidence="6 7" key="1">
    <citation type="submission" date="2018-03" db="EMBL/GenBank/DDBJ databases">
        <title>Genomic Encyclopedia of Type Strains, Phase III (KMG-III): the genomes of soil and plant-associated and newly described type strains.</title>
        <authorList>
            <person name="Whitman W."/>
        </authorList>
    </citation>
    <scope>NUCLEOTIDE SEQUENCE [LARGE SCALE GENOMIC DNA]</scope>
    <source>
        <strain evidence="6 7">CGMCC 4.7097</strain>
    </source>
</reference>
<keyword evidence="4 5" id="KW-0732">Signal</keyword>
<proteinExistence type="inferred from homology"/>
<dbReference type="GO" id="GO:0030313">
    <property type="term" value="C:cell envelope"/>
    <property type="evidence" value="ECO:0007669"/>
    <property type="project" value="UniProtKB-SubCell"/>
</dbReference>
<dbReference type="EMBL" id="PYAX01000016">
    <property type="protein sequence ID" value="PSL51970.1"/>
    <property type="molecule type" value="Genomic_DNA"/>
</dbReference>
<dbReference type="InterPro" id="IPR050490">
    <property type="entry name" value="Bact_solute-bd_prot1"/>
</dbReference>